<evidence type="ECO:0000313" key="1">
    <source>
        <dbReference type="EMBL" id="AHF00247.1"/>
    </source>
</evidence>
<dbReference type="KEGG" id="tti:THITH_13800"/>
<organism evidence="1 2">
    <name type="scientific">Thioalkalivibrio paradoxus ARh 1</name>
    <dbReference type="NCBI Taxonomy" id="713585"/>
    <lineage>
        <taxon>Bacteria</taxon>
        <taxon>Pseudomonadati</taxon>
        <taxon>Pseudomonadota</taxon>
        <taxon>Gammaproteobacteria</taxon>
        <taxon>Chromatiales</taxon>
        <taxon>Ectothiorhodospiraceae</taxon>
        <taxon>Thioalkalivibrio</taxon>
    </lineage>
</organism>
<name>W0DP70_9GAMM</name>
<dbReference type="HOGENOM" id="CLU_1011710_0_0_6"/>
<dbReference type="EMBL" id="CP007029">
    <property type="protein sequence ID" value="AHF00247.1"/>
    <property type="molecule type" value="Genomic_DNA"/>
</dbReference>
<dbReference type="Proteomes" id="UP000005289">
    <property type="component" value="Chromosome"/>
</dbReference>
<accession>W0DP70</accession>
<gene>
    <name evidence="1" type="ORF">THITH_13800</name>
</gene>
<keyword evidence="2" id="KW-1185">Reference proteome</keyword>
<reference evidence="1 2" key="1">
    <citation type="submission" date="2013-12" db="EMBL/GenBank/DDBJ databases">
        <authorList>
            <consortium name="DOE Joint Genome Institute"/>
            <person name="Muyzer G."/>
            <person name="Huntemann M."/>
            <person name="Han J."/>
            <person name="Chen A."/>
            <person name="Kyrpides N."/>
            <person name="Mavromatis K."/>
            <person name="Markowitz V."/>
            <person name="Palaniappan K."/>
            <person name="Ivanova N."/>
            <person name="Schaumberg A."/>
            <person name="Pati A."/>
            <person name="Liolios K."/>
            <person name="Nordberg H.P."/>
            <person name="Cantor M.N."/>
            <person name="Hua S.X."/>
            <person name="Woyke T."/>
        </authorList>
    </citation>
    <scope>NUCLEOTIDE SEQUENCE [LARGE SCALE GENOMIC DNA]</scope>
    <source>
        <strain evidence="1 2">ARh 1</strain>
    </source>
</reference>
<evidence type="ECO:0000313" key="2">
    <source>
        <dbReference type="Proteomes" id="UP000005289"/>
    </source>
</evidence>
<sequence length="275" mass="30290">MAGMMRRDFNYAAVYGRQIKDSALCASCHTLFTASIEILEPAVANGLLEIPVRVTNHTGHKLPTGFPSRRMWIHLRVVDAEGSLLFESGDVDANGRLRLDTAHTQAHCLATSKPGGAEDYTDCYEPHHDVIESPEQVAVYEAVMGDVRERVTYVLLYANTYLKDNRLPPVGFDRGVLGTDSITGVFGRAADDPDFSPDYPDPLSGSDLVRYRLPVGESARPLAVEARLLFQSVKPAFAEMLGESQDPRVTRFVSMYAQVPPPVEQLAQDERVLGP</sequence>
<dbReference type="STRING" id="713585.THITH_13800"/>
<protein>
    <submittedName>
        <fullName evidence="1">Uncharacterized protein</fullName>
    </submittedName>
</protein>
<proteinExistence type="predicted"/>
<dbReference type="AlphaFoldDB" id="W0DP70"/>